<dbReference type="AlphaFoldDB" id="A0A0G2HK09"/>
<protein>
    <submittedName>
        <fullName evidence="1">Uncharacterized protein</fullName>
    </submittedName>
</protein>
<sequence length="133" mass="15382">MLSHWYNSYPARYFFARDLFAPPVRWRPAHPRCNYKCWHVQPWEAARQTAPSAAPSWLWQSCLASRIPLARASERKGSTAPSLPQLQQLLAQAFRLCNRIKEPIMDTSVDTRMNSILSLDSRHGLCKFPPNFP</sequence>
<evidence type="ECO:0000313" key="1">
    <source>
        <dbReference type="EMBL" id="KKZ11508.1"/>
    </source>
</evidence>
<dbReference type="EMBL" id="JXQG01000050">
    <property type="protein sequence ID" value="KKZ11508.1"/>
    <property type="molecule type" value="Genomic_DNA"/>
</dbReference>
<proteinExistence type="predicted"/>
<name>A0A0G2HK09_9SYNE</name>
<accession>A0A0G2HK09</accession>
<dbReference type="Proteomes" id="UP000035067">
    <property type="component" value="Unassembled WGS sequence"/>
</dbReference>
<comment type="caution">
    <text evidence="1">The sequence shown here is derived from an EMBL/GenBank/DDBJ whole genome shotgun (WGS) entry which is preliminary data.</text>
</comment>
<reference evidence="1 2" key="1">
    <citation type="submission" date="2015-01" db="EMBL/GenBank/DDBJ databases">
        <title>Lifestyle Evolution in Cyanobacterial Symbionts of Sponges.</title>
        <authorList>
            <person name="Burgsdorf I."/>
            <person name="Slaby B.M."/>
            <person name="Handley K.M."/>
            <person name="Haber M."/>
            <person name="Blom J."/>
            <person name="Marshall C.W."/>
            <person name="Gilbert J.A."/>
            <person name="Hentschel U."/>
            <person name="Steindler L."/>
        </authorList>
    </citation>
    <scope>NUCLEOTIDE SEQUENCE [LARGE SCALE GENOMIC DNA]</scope>
    <source>
        <strain evidence="1">SP3</strain>
    </source>
</reference>
<evidence type="ECO:0000313" key="2">
    <source>
        <dbReference type="Proteomes" id="UP000035067"/>
    </source>
</evidence>
<gene>
    <name evidence="1" type="ORF">TE42_07775</name>
</gene>
<organism evidence="1 2">
    <name type="scientific">Candidatus Synechococcus spongiarum SP3</name>
    <dbReference type="NCBI Taxonomy" id="1604020"/>
    <lineage>
        <taxon>Bacteria</taxon>
        <taxon>Bacillati</taxon>
        <taxon>Cyanobacteriota</taxon>
        <taxon>Cyanophyceae</taxon>
        <taxon>Synechococcales</taxon>
        <taxon>Synechococcaceae</taxon>
        <taxon>Synechococcus</taxon>
    </lineage>
</organism>